<dbReference type="Proteomes" id="UP000503840">
    <property type="component" value="Unassembled WGS sequence"/>
</dbReference>
<sequence>MKDQEAPARGSPFLQPFVADGGARFVVSHGTLYIAIPESGSDAEQGEGGHEEQHKGLDYVLCMNAVCRYNLSFDTQWPTAL</sequence>
<evidence type="ECO:0000313" key="2">
    <source>
        <dbReference type="Proteomes" id="UP000503840"/>
    </source>
</evidence>
<name>A0A7J0BKC5_9BACT</name>
<dbReference type="AlphaFoldDB" id="A0A7J0BKC5"/>
<proteinExistence type="predicted"/>
<accession>A0A7J0BKC5</accession>
<reference evidence="1 2" key="1">
    <citation type="submission" date="2020-05" db="EMBL/GenBank/DDBJ databases">
        <title>Draft genome sequence of Desulfovibrio sp. strain HN2T.</title>
        <authorList>
            <person name="Ueno A."/>
            <person name="Tamazawa S."/>
            <person name="Tamamura S."/>
            <person name="Murakami T."/>
            <person name="Kiyama T."/>
            <person name="Inomata H."/>
            <person name="Amano Y."/>
            <person name="Miyakawa K."/>
            <person name="Tamaki H."/>
            <person name="Naganuma T."/>
            <person name="Kaneko K."/>
        </authorList>
    </citation>
    <scope>NUCLEOTIDE SEQUENCE [LARGE SCALE GENOMIC DNA]</scope>
    <source>
        <strain evidence="1 2">HN2</strain>
    </source>
</reference>
<protein>
    <submittedName>
        <fullName evidence="1">Uncharacterized protein</fullName>
    </submittedName>
</protein>
<evidence type="ECO:0000313" key="1">
    <source>
        <dbReference type="EMBL" id="GFM33575.1"/>
    </source>
</evidence>
<dbReference type="EMBL" id="BLVO01000013">
    <property type="protein sequence ID" value="GFM33575.1"/>
    <property type="molecule type" value="Genomic_DNA"/>
</dbReference>
<gene>
    <name evidence="1" type="ORF">DSM101010T_19400</name>
</gene>
<organism evidence="1 2">
    <name type="scientific">Desulfovibrio subterraneus</name>
    <dbReference type="NCBI Taxonomy" id="2718620"/>
    <lineage>
        <taxon>Bacteria</taxon>
        <taxon>Pseudomonadati</taxon>
        <taxon>Thermodesulfobacteriota</taxon>
        <taxon>Desulfovibrionia</taxon>
        <taxon>Desulfovibrionales</taxon>
        <taxon>Desulfovibrionaceae</taxon>
        <taxon>Desulfovibrio</taxon>
    </lineage>
</organism>
<keyword evidence="2" id="KW-1185">Reference proteome</keyword>
<comment type="caution">
    <text evidence="1">The sequence shown here is derived from an EMBL/GenBank/DDBJ whole genome shotgun (WGS) entry which is preliminary data.</text>
</comment>